<dbReference type="InterPro" id="IPR003661">
    <property type="entry name" value="HisK_dim/P_dom"/>
</dbReference>
<feature type="transmembrane region" description="Helical" evidence="11">
    <location>
        <begin position="158"/>
        <end position="181"/>
    </location>
</feature>
<keyword evidence="14" id="KW-1185">Reference proteome</keyword>
<dbReference type="InterPro" id="IPR036097">
    <property type="entry name" value="HisK_dim/P_sf"/>
</dbReference>
<dbReference type="GO" id="GO:0000155">
    <property type="term" value="F:phosphorelay sensor kinase activity"/>
    <property type="evidence" value="ECO:0007669"/>
    <property type="project" value="InterPro"/>
</dbReference>
<keyword evidence="10 11" id="KW-0472">Membrane</keyword>
<name>A0A553UNN9_9HELI</name>
<evidence type="ECO:0000256" key="1">
    <source>
        <dbReference type="ARBA" id="ARBA00000085"/>
    </source>
</evidence>
<evidence type="ECO:0000256" key="10">
    <source>
        <dbReference type="ARBA" id="ARBA00023136"/>
    </source>
</evidence>
<dbReference type="SMART" id="SM00387">
    <property type="entry name" value="HATPase_c"/>
    <property type="match status" value="1"/>
</dbReference>
<reference evidence="13" key="1">
    <citation type="submission" date="2019-07" db="EMBL/GenBank/DDBJ databases">
        <title>Helicobacter labacensis sp. nov., Helicobacter mehlei sp. nov. and Helicobacter vulpis sp. nov., isolated from gastric mucosa of red fox (Vulpis vulpis).</title>
        <authorList>
            <person name="Kusar D."/>
            <person name="Gruntar I."/>
            <person name="Pate M."/>
            <person name="Zajc U."/>
            <person name="Ocepek M."/>
        </authorList>
    </citation>
    <scope>NUCLEOTIDE SEQUENCE [LARGE SCALE GENOMIC DNA]</scope>
    <source>
        <strain evidence="13">L8b</strain>
    </source>
</reference>
<dbReference type="SUPFAM" id="SSF55874">
    <property type="entry name" value="ATPase domain of HSP90 chaperone/DNA topoisomerase II/histidine kinase"/>
    <property type="match status" value="1"/>
</dbReference>
<proteinExistence type="predicted"/>
<keyword evidence="9" id="KW-0902">Two-component regulatory system</keyword>
<dbReference type="Proteomes" id="UP000319322">
    <property type="component" value="Unassembled WGS sequence"/>
</dbReference>
<dbReference type="PANTHER" id="PTHR45436:SF15">
    <property type="entry name" value="SENSOR HISTIDINE KINASE CUSS"/>
    <property type="match status" value="1"/>
</dbReference>
<evidence type="ECO:0000256" key="3">
    <source>
        <dbReference type="ARBA" id="ARBA00012438"/>
    </source>
</evidence>
<dbReference type="InterPro" id="IPR005467">
    <property type="entry name" value="His_kinase_dom"/>
</dbReference>
<gene>
    <name evidence="13" type="ORF">FNE76_06190</name>
</gene>
<dbReference type="Gene3D" id="3.30.565.10">
    <property type="entry name" value="Histidine kinase-like ATPase, C-terminal domain"/>
    <property type="match status" value="1"/>
</dbReference>
<reference evidence="13" key="2">
    <citation type="submission" date="2019-07" db="EMBL/GenBank/DDBJ databases">
        <authorList>
            <person name="Papic B."/>
        </authorList>
    </citation>
    <scope>NUCLEOTIDE SEQUENCE [LARGE SCALE GENOMIC DNA]</scope>
    <source>
        <strain evidence="13">L8b</strain>
    </source>
</reference>
<evidence type="ECO:0000256" key="11">
    <source>
        <dbReference type="SAM" id="Phobius"/>
    </source>
</evidence>
<keyword evidence="6 11" id="KW-0812">Transmembrane</keyword>
<evidence type="ECO:0000256" key="9">
    <source>
        <dbReference type="ARBA" id="ARBA00023012"/>
    </source>
</evidence>
<dbReference type="OrthoDB" id="9761634at2"/>
<comment type="caution">
    <text evidence="13">The sequence shown here is derived from an EMBL/GenBank/DDBJ whole genome shotgun (WGS) entry which is preliminary data.</text>
</comment>
<accession>A0A553UNN9</accession>
<feature type="transmembrane region" description="Helical" evidence="11">
    <location>
        <begin position="15"/>
        <end position="37"/>
    </location>
</feature>
<dbReference type="CDD" id="cd00082">
    <property type="entry name" value="HisKA"/>
    <property type="match status" value="1"/>
</dbReference>
<dbReference type="InterPro" id="IPR050428">
    <property type="entry name" value="TCS_sensor_his_kinase"/>
</dbReference>
<dbReference type="EMBL" id="VKGC01000017">
    <property type="protein sequence ID" value="TSA81826.1"/>
    <property type="molecule type" value="Genomic_DNA"/>
</dbReference>
<keyword evidence="5" id="KW-0808">Transferase</keyword>
<comment type="catalytic activity">
    <reaction evidence="1">
        <text>ATP + protein L-histidine = ADP + protein N-phospho-L-histidine.</text>
        <dbReference type="EC" id="2.7.13.3"/>
    </reaction>
</comment>
<dbReference type="PROSITE" id="PS50109">
    <property type="entry name" value="HIS_KIN"/>
    <property type="match status" value="1"/>
</dbReference>
<keyword evidence="8 11" id="KW-1133">Transmembrane helix</keyword>
<evidence type="ECO:0000256" key="8">
    <source>
        <dbReference type="ARBA" id="ARBA00022989"/>
    </source>
</evidence>
<evidence type="ECO:0000256" key="6">
    <source>
        <dbReference type="ARBA" id="ARBA00022692"/>
    </source>
</evidence>
<keyword evidence="4" id="KW-0597">Phosphoprotein</keyword>
<dbReference type="SUPFAM" id="SSF47384">
    <property type="entry name" value="Homodimeric domain of signal transducing histidine kinase"/>
    <property type="match status" value="1"/>
</dbReference>
<dbReference type="InterPro" id="IPR036890">
    <property type="entry name" value="HATPase_C_sf"/>
</dbReference>
<dbReference type="RefSeq" id="WP_120948426.1">
    <property type="nucleotide sequence ID" value="NZ_QXQP01000012.1"/>
</dbReference>
<organism evidence="13 14">
    <name type="scientific">Helicobacter mehlei</name>
    <dbReference type="NCBI Taxonomy" id="2316080"/>
    <lineage>
        <taxon>Bacteria</taxon>
        <taxon>Pseudomonadati</taxon>
        <taxon>Campylobacterota</taxon>
        <taxon>Epsilonproteobacteria</taxon>
        <taxon>Campylobacterales</taxon>
        <taxon>Helicobacteraceae</taxon>
        <taxon>Helicobacter</taxon>
    </lineage>
</organism>
<dbReference type="Pfam" id="PF02518">
    <property type="entry name" value="HATPase_c"/>
    <property type="match status" value="1"/>
</dbReference>
<dbReference type="InterPro" id="IPR003594">
    <property type="entry name" value="HATPase_dom"/>
</dbReference>
<evidence type="ECO:0000256" key="7">
    <source>
        <dbReference type="ARBA" id="ARBA00022777"/>
    </source>
</evidence>
<evidence type="ECO:0000256" key="5">
    <source>
        <dbReference type="ARBA" id="ARBA00022679"/>
    </source>
</evidence>
<evidence type="ECO:0000256" key="2">
    <source>
        <dbReference type="ARBA" id="ARBA00004141"/>
    </source>
</evidence>
<dbReference type="CDD" id="cd00075">
    <property type="entry name" value="HATPase"/>
    <property type="match status" value="1"/>
</dbReference>
<keyword evidence="7 13" id="KW-0418">Kinase</keyword>
<evidence type="ECO:0000256" key="4">
    <source>
        <dbReference type="ARBA" id="ARBA00022553"/>
    </source>
</evidence>
<feature type="domain" description="Histidine kinase" evidence="12">
    <location>
        <begin position="197"/>
        <end position="402"/>
    </location>
</feature>
<dbReference type="EC" id="2.7.13.3" evidence="3"/>
<comment type="subcellular location">
    <subcellularLocation>
        <location evidence="2">Membrane</location>
        <topology evidence="2">Multi-pass membrane protein</topology>
    </subcellularLocation>
</comment>
<dbReference type="AlphaFoldDB" id="A0A553UNN9"/>
<dbReference type="GO" id="GO:0005886">
    <property type="term" value="C:plasma membrane"/>
    <property type="evidence" value="ECO:0007669"/>
    <property type="project" value="TreeGrafter"/>
</dbReference>
<sequence>MKLNTYEKQSLRSFLGLYLGSSFVLMVVIALLFVAYAKNLLLENTKIRLQDQANKITQDVIEAHMQAVDEPFKTLAHKHSHARFVLLDRHNRVLFNYRFGNATSLTFFSQATHFPSFWDKNNTFYLVDNKTFGHLGVHFVIVQENHTHNLFAPLYKQVLLVFLCAFVCVGGIAIFLAQLFLKPLKDEVARIDAFSKDIAHELNTPIATLLMGAKALLKVEDNPKTLGILMSAQRIYYLYHQLAYIFMEDLRHEEAHLLDLQNLISGQITSFEPIANFYKLTLSHDLKPKTLKACEEDIVTLVGNLLMNAIKYNQPHGFVRVCLDQDLIITNSGRAIPSHKIEELTRRYTRIEGHTQGYGIGLDLVRRICDRYGFVLKITSTPSSTQPNQYENTFKVVLDRPVQGLN</sequence>
<evidence type="ECO:0000313" key="14">
    <source>
        <dbReference type="Proteomes" id="UP000319322"/>
    </source>
</evidence>
<evidence type="ECO:0000313" key="13">
    <source>
        <dbReference type="EMBL" id="TSA81826.1"/>
    </source>
</evidence>
<dbReference type="PANTHER" id="PTHR45436">
    <property type="entry name" value="SENSOR HISTIDINE KINASE YKOH"/>
    <property type="match status" value="1"/>
</dbReference>
<evidence type="ECO:0000259" key="12">
    <source>
        <dbReference type="PROSITE" id="PS50109"/>
    </source>
</evidence>
<protein>
    <recommendedName>
        <fullName evidence="3">histidine kinase</fullName>
        <ecNumber evidence="3">2.7.13.3</ecNumber>
    </recommendedName>
</protein>